<keyword evidence="2 4" id="KW-0808">Transferase</keyword>
<dbReference type="Proteomes" id="UP000236649">
    <property type="component" value="Chromosome 3"/>
</dbReference>
<feature type="active site" description="Proton acceptor" evidence="4">
    <location>
        <position position="139"/>
    </location>
</feature>
<evidence type="ECO:0000256" key="3">
    <source>
        <dbReference type="ARBA" id="ARBA00023115"/>
    </source>
</evidence>
<dbReference type="InterPro" id="IPR029063">
    <property type="entry name" value="SAM-dependent_MTases_sf"/>
</dbReference>
<proteinExistence type="inferred from homology"/>
<keyword evidence="3 4" id="KW-0620">Polyamine biosynthesis</keyword>
<protein>
    <submittedName>
        <fullName evidence="6">Spermidine synthase</fullName>
    </submittedName>
</protein>
<dbReference type="EMBL" id="CP026107">
    <property type="protein sequence ID" value="AUT73726.1"/>
    <property type="molecule type" value="Genomic_DNA"/>
</dbReference>
<evidence type="ECO:0000256" key="1">
    <source>
        <dbReference type="ARBA" id="ARBA00007867"/>
    </source>
</evidence>
<dbReference type="CDD" id="cd02440">
    <property type="entry name" value="AdoMet_MTases"/>
    <property type="match status" value="1"/>
</dbReference>
<evidence type="ECO:0000259" key="5">
    <source>
        <dbReference type="PROSITE" id="PS51006"/>
    </source>
</evidence>
<dbReference type="GO" id="GO:0006596">
    <property type="term" value="P:polyamine biosynthetic process"/>
    <property type="evidence" value="ECO:0007669"/>
    <property type="project" value="UniProtKB-UniRule"/>
</dbReference>
<dbReference type="InterPro" id="IPR030374">
    <property type="entry name" value="PABS"/>
</dbReference>
<dbReference type="GO" id="GO:0016740">
    <property type="term" value="F:transferase activity"/>
    <property type="evidence" value="ECO:0007669"/>
    <property type="project" value="UniProtKB-UniRule"/>
</dbReference>
<organism evidence="6 7">
    <name type="scientific">Paraburkholderia hospita</name>
    <dbReference type="NCBI Taxonomy" id="169430"/>
    <lineage>
        <taxon>Bacteria</taxon>
        <taxon>Pseudomonadati</taxon>
        <taxon>Pseudomonadota</taxon>
        <taxon>Betaproteobacteria</taxon>
        <taxon>Burkholderiales</taxon>
        <taxon>Burkholderiaceae</taxon>
        <taxon>Paraburkholderia</taxon>
    </lineage>
</organism>
<dbReference type="RefSeq" id="WP_039902075.1">
    <property type="nucleotide sequence ID" value="NZ_AKAU01000256.1"/>
</dbReference>
<dbReference type="PANTHER" id="PTHR43317">
    <property type="entry name" value="THERMOSPERMINE SYNTHASE ACAULIS5"/>
    <property type="match status" value="1"/>
</dbReference>
<dbReference type="Gene3D" id="3.40.50.150">
    <property type="entry name" value="Vaccinia Virus protein VP39"/>
    <property type="match status" value="1"/>
</dbReference>
<sequence>MTRSGRPSRNPGHERPVVVRAGGFVALQFDETGVQSCMLAHEPYALALGYTRTMVGFLLFQPNPRRISIVGLGGGSLAKYCYRYVPDAVITAVEINPDVLALRSLFQIPADDERFAVICADGAHYVDSSDHRPDVLLVDGFNAEGVPPQLCSTAFYTACRRQLPDNGLLVANLISSDSGFRRCVCSIRAVFDDAVVVVPAEDSPENVIVFAWKAPAASLPLDESLALARVLETMHPLNLRETAIRIEYGKRIDWEERTACPRT</sequence>
<feature type="domain" description="PABS" evidence="5">
    <location>
        <begin position="1"/>
        <end position="220"/>
    </location>
</feature>
<name>A0AAN1JH48_9BURK</name>
<evidence type="ECO:0000256" key="4">
    <source>
        <dbReference type="PROSITE-ProRule" id="PRU00354"/>
    </source>
</evidence>
<dbReference type="PROSITE" id="PS51006">
    <property type="entry name" value="PABS_2"/>
    <property type="match status" value="1"/>
</dbReference>
<gene>
    <name evidence="6" type="ORF">C2L64_35960</name>
</gene>
<evidence type="ECO:0000256" key="2">
    <source>
        <dbReference type="ARBA" id="ARBA00022679"/>
    </source>
</evidence>
<reference evidence="6 7" key="1">
    <citation type="submission" date="2018-01" db="EMBL/GenBank/DDBJ databases">
        <title>Species boundaries and ecological features among Paraburkholderia terrae DSMZ17804T, P. hospita DSMZ17164T and P. caribensis DSMZ13236T.</title>
        <authorList>
            <person name="Pratama A.A."/>
        </authorList>
    </citation>
    <scope>NUCLEOTIDE SEQUENCE [LARGE SCALE GENOMIC DNA]</scope>
    <source>
        <strain evidence="6 7">DSM 17164</strain>
    </source>
</reference>
<evidence type="ECO:0000313" key="6">
    <source>
        <dbReference type="EMBL" id="AUT73726.1"/>
    </source>
</evidence>
<dbReference type="PANTHER" id="PTHR43317:SF11">
    <property type="entry name" value="POLYAMINE AMINOPROPYLTRANSFERASE 2"/>
    <property type="match status" value="1"/>
</dbReference>
<dbReference type="GeneID" id="55533697"/>
<dbReference type="KEGG" id="phs:C2L64_35960"/>
<dbReference type="Pfam" id="PF01564">
    <property type="entry name" value="Spermine_synth"/>
    <property type="match status" value="1"/>
</dbReference>
<comment type="similarity">
    <text evidence="1">Belongs to the spermidine/spermine synthase family.</text>
</comment>
<accession>A0AAN1JH48</accession>
<dbReference type="SUPFAM" id="SSF53335">
    <property type="entry name" value="S-adenosyl-L-methionine-dependent methyltransferases"/>
    <property type="match status" value="1"/>
</dbReference>
<dbReference type="AlphaFoldDB" id="A0AAN1JH48"/>
<evidence type="ECO:0000313" key="7">
    <source>
        <dbReference type="Proteomes" id="UP000236649"/>
    </source>
</evidence>